<dbReference type="Pfam" id="PF07224">
    <property type="entry name" value="Chlorophyllase"/>
    <property type="match status" value="1"/>
</dbReference>
<dbReference type="GO" id="GO:0003847">
    <property type="term" value="F:1-alkyl-2-acetylglycerophosphocholine esterase activity"/>
    <property type="evidence" value="ECO:0007669"/>
    <property type="project" value="TreeGrafter"/>
</dbReference>
<dbReference type="PANTHER" id="PTHR10272:SF0">
    <property type="entry name" value="PLATELET-ACTIVATING FACTOR ACETYLHYDROLASE"/>
    <property type="match status" value="1"/>
</dbReference>
<reference evidence="4 5" key="2">
    <citation type="submission" date="2019-09" db="EMBL/GenBank/DDBJ databases">
        <authorList>
            <person name="Jin C."/>
        </authorList>
    </citation>
    <scope>NUCLEOTIDE SEQUENCE [LARGE SCALE GENOMIC DNA]</scope>
    <source>
        <strain evidence="4 5">BN140078</strain>
    </source>
</reference>
<accession>A0A5B2VKC7</accession>
<evidence type="ECO:0000313" key="5">
    <source>
        <dbReference type="Proteomes" id="UP000324611"/>
    </source>
</evidence>
<dbReference type="InterPro" id="IPR016986">
    <property type="entry name" value="UCP031982_abhydr"/>
</dbReference>
<keyword evidence="3" id="KW-0443">Lipid metabolism</keyword>
<evidence type="ECO:0000256" key="1">
    <source>
        <dbReference type="ARBA" id="ARBA00022801"/>
    </source>
</evidence>
<dbReference type="PIRSF" id="PIRSF031982">
    <property type="entry name" value="UCP031982_abhydr"/>
    <property type="match status" value="1"/>
</dbReference>
<dbReference type="EMBL" id="VUOC01000004">
    <property type="protein sequence ID" value="KAA2239040.1"/>
    <property type="molecule type" value="Genomic_DNA"/>
</dbReference>
<organism evidence="4 5">
    <name type="scientific">Chitinophaga agrisoli</name>
    <dbReference type="NCBI Taxonomy" id="2607653"/>
    <lineage>
        <taxon>Bacteria</taxon>
        <taxon>Pseudomonadati</taxon>
        <taxon>Bacteroidota</taxon>
        <taxon>Chitinophagia</taxon>
        <taxon>Chitinophagales</taxon>
        <taxon>Chitinophagaceae</taxon>
        <taxon>Chitinophaga</taxon>
    </lineage>
</organism>
<evidence type="ECO:0000256" key="3">
    <source>
        <dbReference type="ARBA" id="ARBA00023098"/>
    </source>
</evidence>
<dbReference type="PANTHER" id="PTHR10272">
    <property type="entry name" value="PLATELET-ACTIVATING FACTOR ACETYLHYDROLASE"/>
    <property type="match status" value="1"/>
</dbReference>
<keyword evidence="5" id="KW-1185">Reference proteome</keyword>
<dbReference type="InterPro" id="IPR017395">
    <property type="entry name" value="Chlorophyllase-like"/>
</dbReference>
<evidence type="ECO:0000313" key="4">
    <source>
        <dbReference type="EMBL" id="KAA2239040.1"/>
    </source>
</evidence>
<name>A0A5B2VKC7_9BACT</name>
<dbReference type="Proteomes" id="UP000324611">
    <property type="component" value="Unassembled WGS sequence"/>
</dbReference>
<dbReference type="AlphaFoldDB" id="A0A5B2VKC7"/>
<dbReference type="InterPro" id="IPR029058">
    <property type="entry name" value="AB_hydrolase_fold"/>
</dbReference>
<comment type="caution">
    <text evidence="4">The sequence shown here is derived from an EMBL/GenBank/DDBJ whole genome shotgun (WGS) entry which is preliminary data.</text>
</comment>
<dbReference type="SUPFAM" id="SSF53474">
    <property type="entry name" value="alpha/beta-Hydrolases"/>
    <property type="match status" value="1"/>
</dbReference>
<protein>
    <submittedName>
        <fullName evidence="4">Alpha/beta hydrolase</fullName>
    </submittedName>
</protein>
<sequence>MTMADKNIFTAHRQLEITGKDNNFPFPVLIQYPTHVPSITTSIGPYQMDVSVDADIITGQRFPLVILSHGNNGSPFFYRTISTWLAQKGFIVALPAHYGNNSNAPSAPGTVENLTLRPRHMSLVIDHILADPSFADSIDTSKIAVIGHSIGAYTALALAGGQAKTEDGAPVAIFPDSRIKAMVLLAPATVWLNDSGKNVNIPILLLTAEHDDRAPAWHAEIVFKIVTDPALIDFREIKNAGHYSFLSPFPETMKKTDFPLSTDPDGFDRAAFHQELPVMILDFLKEKLDVSTINE</sequence>
<proteinExistence type="predicted"/>
<gene>
    <name evidence="4" type="ORF">F0L74_22785</name>
</gene>
<reference evidence="4 5" key="1">
    <citation type="submission" date="2019-09" db="EMBL/GenBank/DDBJ databases">
        <title>Chitinophaga ginsengihumi sp. nov., isolated from soil of ginseng rhizosphere.</title>
        <authorList>
            <person name="Lee J."/>
        </authorList>
    </citation>
    <scope>NUCLEOTIDE SEQUENCE [LARGE SCALE GENOMIC DNA]</scope>
    <source>
        <strain evidence="4 5">BN140078</strain>
    </source>
</reference>
<dbReference type="GO" id="GO:0016042">
    <property type="term" value="P:lipid catabolic process"/>
    <property type="evidence" value="ECO:0007669"/>
    <property type="project" value="UniProtKB-KW"/>
</dbReference>
<dbReference type="Gene3D" id="3.40.50.1820">
    <property type="entry name" value="alpha/beta hydrolase"/>
    <property type="match status" value="1"/>
</dbReference>
<keyword evidence="1 4" id="KW-0378">Hydrolase</keyword>
<evidence type="ECO:0000256" key="2">
    <source>
        <dbReference type="ARBA" id="ARBA00022963"/>
    </source>
</evidence>
<keyword evidence="2" id="KW-0442">Lipid degradation</keyword>